<feature type="non-terminal residue" evidence="1">
    <location>
        <position position="70"/>
    </location>
</feature>
<proteinExistence type="predicted"/>
<keyword evidence="2" id="KW-1185">Reference proteome</keyword>
<protein>
    <submittedName>
        <fullName evidence="1">Uncharacterized protein</fullName>
    </submittedName>
</protein>
<reference evidence="1" key="1">
    <citation type="submission" date="2020-08" db="EMBL/GenBank/DDBJ databases">
        <title>Multicomponent nature underlies the extraordinary mechanical properties of spider dragline silk.</title>
        <authorList>
            <person name="Kono N."/>
            <person name="Nakamura H."/>
            <person name="Mori M."/>
            <person name="Yoshida Y."/>
            <person name="Ohtoshi R."/>
            <person name="Malay A.D."/>
            <person name="Moran D.A.P."/>
            <person name="Tomita M."/>
            <person name="Numata K."/>
            <person name="Arakawa K."/>
        </authorList>
    </citation>
    <scope>NUCLEOTIDE SEQUENCE</scope>
</reference>
<evidence type="ECO:0000313" key="1">
    <source>
        <dbReference type="EMBL" id="GFY60959.1"/>
    </source>
</evidence>
<dbReference type="AlphaFoldDB" id="A0A8X6XYD0"/>
<organism evidence="1 2">
    <name type="scientific">Trichonephila inaurata madagascariensis</name>
    <dbReference type="NCBI Taxonomy" id="2747483"/>
    <lineage>
        <taxon>Eukaryota</taxon>
        <taxon>Metazoa</taxon>
        <taxon>Ecdysozoa</taxon>
        <taxon>Arthropoda</taxon>
        <taxon>Chelicerata</taxon>
        <taxon>Arachnida</taxon>
        <taxon>Araneae</taxon>
        <taxon>Araneomorphae</taxon>
        <taxon>Entelegynae</taxon>
        <taxon>Araneoidea</taxon>
        <taxon>Nephilidae</taxon>
        <taxon>Trichonephila</taxon>
        <taxon>Trichonephila inaurata</taxon>
    </lineage>
</organism>
<dbReference type="EMBL" id="BMAV01013356">
    <property type="protein sequence ID" value="GFY60959.1"/>
    <property type="molecule type" value="Genomic_DNA"/>
</dbReference>
<name>A0A8X6XYD0_9ARAC</name>
<comment type="caution">
    <text evidence="1">The sequence shown here is derived from an EMBL/GenBank/DDBJ whole genome shotgun (WGS) entry which is preliminary data.</text>
</comment>
<accession>A0A8X6XYD0</accession>
<dbReference type="Proteomes" id="UP000886998">
    <property type="component" value="Unassembled WGS sequence"/>
</dbReference>
<dbReference type="OrthoDB" id="6426363at2759"/>
<gene>
    <name evidence="1" type="ORF">TNIN_238161</name>
</gene>
<sequence>MGTQLEEFDYEIEHGEPVETDTHVDVSSRYPVMIICNDTLTSKLKKAQDDSIQTLKSLLEKQDVPLEDTQ</sequence>
<evidence type="ECO:0000313" key="2">
    <source>
        <dbReference type="Proteomes" id="UP000886998"/>
    </source>
</evidence>